<evidence type="ECO:0000256" key="1">
    <source>
        <dbReference type="SAM" id="MobiDB-lite"/>
    </source>
</evidence>
<evidence type="ECO:0000313" key="4">
    <source>
        <dbReference type="Proteomes" id="UP001200034"/>
    </source>
</evidence>
<gene>
    <name evidence="3" type="ORF">KR093_001835</name>
</gene>
<feature type="compositionally biased region" description="Polar residues" evidence="1">
    <location>
        <begin position="82"/>
        <end position="92"/>
    </location>
</feature>
<sequence>MSALTNDQRFVVLLLIALTSGAWLSACTTAQTFSPEDRGSILKFMDVLMNFLDAESVNATSTESPNGSASTTEGGESSSLSPNATTDSSVSESTAASNNGTAASTPSTPLAPSSNSTEATSNSTTLATDTSSSSSDSTSTTSSPPVATTRRRICFKRVCYKFVNDKGYIY</sequence>
<name>A0AAD4K943_9MUSC</name>
<comment type="caution">
    <text evidence="3">The sequence shown here is derived from an EMBL/GenBank/DDBJ whole genome shotgun (WGS) entry which is preliminary data.</text>
</comment>
<feature type="region of interest" description="Disordered" evidence="1">
    <location>
        <begin position="58"/>
        <end position="147"/>
    </location>
</feature>
<protein>
    <submittedName>
        <fullName evidence="3">Uncharacterized protein</fullName>
    </submittedName>
</protein>
<organism evidence="3 4">
    <name type="scientific">Drosophila rubida</name>
    <dbReference type="NCBI Taxonomy" id="30044"/>
    <lineage>
        <taxon>Eukaryota</taxon>
        <taxon>Metazoa</taxon>
        <taxon>Ecdysozoa</taxon>
        <taxon>Arthropoda</taxon>
        <taxon>Hexapoda</taxon>
        <taxon>Insecta</taxon>
        <taxon>Pterygota</taxon>
        <taxon>Neoptera</taxon>
        <taxon>Endopterygota</taxon>
        <taxon>Diptera</taxon>
        <taxon>Brachycera</taxon>
        <taxon>Muscomorpha</taxon>
        <taxon>Ephydroidea</taxon>
        <taxon>Drosophilidae</taxon>
        <taxon>Drosophila</taxon>
    </lineage>
</organism>
<keyword evidence="4" id="KW-1185">Reference proteome</keyword>
<feature type="chain" id="PRO_5042166918" evidence="2">
    <location>
        <begin position="22"/>
        <end position="170"/>
    </location>
</feature>
<dbReference type="Proteomes" id="UP001200034">
    <property type="component" value="Unassembled WGS sequence"/>
</dbReference>
<evidence type="ECO:0000313" key="3">
    <source>
        <dbReference type="EMBL" id="KAH8386673.1"/>
    </source>
</evidence>
<keyword evidence="2" id="KW-0732">Signal</keyword>
<feature type="compositionally biased region" description="Low complexity" evidence="1">
    <location>
        <begin position="93"/>
        <end position="147"/>
    </location>
</feature>
<dbReference type="EMBL" id="JAJJHW010000095">
    <property type="protein sequence ID" value="KAH8386673.1"/>
    <property type="molecule type" value="Genomic_DNA"/>
</dbReference>
<evidence type="ECO:0000256" key="2">
    <source>
        <dbReference type="SAM" id="SignalP"/>
    </source>
</evidence>
<reference evidence="3" key="1">
    <citation type="journal article" date="2021" name="Mol. Ecol. Resour.">
        <title>Phylogenomic analyses of the genus Drosophila reveals genomic signals of climate adaptation.</title>
        <authorList>
            <person name="Li F."/>
            <person name="Rane R.V."/>
            <person name="Luria V."/>
            <person name="Xiong Z."/>
            <person name="Chen J."/>
            <person name="Li Z."/>
            <person name="Catullo R.A."/>
            <person name="Griffin P.C."/>
            <person name="Schiffer M."/>
            <person name="Pearce S."/>
            <person name="Lee S.F."/>
            <person name="McElroy K."/>
            <person name="Stocker A."/>
            <person name="Shirriffs J."/>
            <person name="Cockerell F."/>
            <person name="Coppin C."/>
            <person name="Sgro C.M."/>
            <person name="Karger A."/>
            <person name="Cain J.W."/>
            <person name="Weber J.A."/>
            <person name="Santpere G."/>
            <person name="Kirschner M.W."/>
            <person name="Hoffmann A.A."/>
            <person name="Oakeshott J.G."/>
            <person name="Zhang G."/>
        </authorList>
    </citation>
    <scope>NUCLEOTIDE SEQUENCE</scope>
    <source>
        <strain evidence="3">BGI-SZ-2011g</strain>
    </source>
</reference>
<feature type="compositionally biased region" description="Low complexity" evidence="1">
    <location>
        <begin position="67"/>
        <end position="81"/>
    </location>
</feature>
<proteinExistence type="predicted"/>
<feature type="signal peptide" evidence="2">
    <location>
        <begin position="1"/>
        <end position="21"/>
    </location>
</feature>
<accession>A0AAD4K943</accession>
<dbReference type="AlphaFoldDB" id="A0AAD4K943"/>